<organism evidence="3 4">
    <name type="scientific">Hibiscus trionum</name>
    <name type="common">Flower of an hour</name>
    <dbReference type="NCBI Taxonomy" id="183268"/>
    <lineage>
        <taxon>Eukaryota</taxon>
        <taxon>Viridiplantae</taxon>
        <taxon>Streptophyta</taxon>
        <taxon>Embryophyta</taxon>
        <taxon>Tracheophyta</taxon>
        <taxon>Spermatophyta</taxon>
        <taxon>Magnoliopsida</taxon>
        <taxon>eudicotyledons</taxon>
        <taxon>Gunneridae</taxon>
        <taxon>Pentapetalae</taxon>
        <taxon>rosids</taxon>
        <taxon>malvids</taxon>
        <taxon>Malvales</taxon>
        <taxon>Malvaceae</taxon>
        <taxon>Malvoideae</taxon>
        <taxon>Hibiscus</taxon>
    </lineage>
</organism>
<comment type="caution">
    <text evidence="3">The sequence shown here is derived from an EMBL/GenBank/DDBJ whole genome shotgun (WGS) entry which is preliminary data.</text>
</comment>
<keyword evidence="4" id="KW-1185">Reference proteome</keyword>
<sequence>MKLCYTVVFNVYKEMEDSMSEKGKSYRIEYAVEAMKLQCQAYYAEFKWLHENYIPTFEEYMSAALVSSTYQLISIVSFVSMEDCITKETFIWAFNDPKFLRASTFIGRLINDVVSHQD</sequence>
<evidence type="ECO:0000256" key="1">
    <source>
        <dbReference type="ARBA" id="ARBA00022723"/>
    </source>
</evidence>
<evidence type="ECO:0000259" key="2">
    <source>
        <dbReference type="Pfam" id="PF03936"/>
    </source>
</evidence>
<dbReference type="GO" id="GO:0010333">
    <property type="term" value="F:terpene synthase activity"/>
    <property type="evidence" value="ECO:0007669"/>
    <property type="project" value="InterPro"/>
</dbReference>
<evidence type="ECO:0000313" key="3">
    <source>
        <dbReference type="EMBL" id="GMI71133.1"/>
    </source>
</evidence>
<dbReference type="InterPro" id="IPR050148">
    <property type="entry name" value="Terpene_synthase-like"/>
</dbReference>
<name>A0A9W7LNJ3_HIBTR</name>
<feature type="domain" description="Terpene synthase metal-binding" evidence="2">
    <location>
        <begin position="1"/>
        <end position="118"/>
    </location>
</feature>
<accession>A0A9W7LNJ3</accession>
<dbReference type="PANTHER" id="PTHR31225">
    <property type="entry name" value="OS04G0344100 PROTEIN-RELATED"/>
    <property type="match status" value="1"/>
</dbReference>
<proteinExistence type="predicted"/>
<dbReference type="SUPFAM" id="SSF48576">
    <property type="entry name" value="Terpenoid synthases"/>
    <property type="match status" value="1"/>
</dbReference>
<dbReference type="GO" id="GO:0000287">
    <property type="term" value="F:magnesium ion binding"/>
    <property type="evidence" value="ECO:0007669"/>
    <property type="project" value="InterPro"/>
</dbReference>
<gene>
    <name evidence="3" type="ORF">HRI_000782600</name>
</gene>
<dbReference type="InterPro" id="IPR005630">
    <property type="entry name" value="Terpene_synthase_metal-bd"/>
</dbReference>
<dbReference type="Proteomes" id="UP001165190">
    <property type="component" value="Unassembled WGS sequence"/>
</dbReference>
<dbReference type="AlphaFoldDB" id="A0A9W7LNJ3"/>
<dbReference type="EMBL" id="BSYR01000010">
    <property type="protein sequence ID" value="GMI71133.1"/>
    <property type="molecule type" value="Genomic_DNA"/>
</dbReference>
<dbReference type="Pfam" id="PF03936">
    <property type="entry name" value="Terpene_synth_C"/>
    <property type="match status" value="1"/>
</dbReference>
<evidence type="ECO:0000313" key="4">
    <source>
        <dbReference type="Proteomes" id="UP001165190"/>
    </source>
</evidence>
<dbReference type="InterPro" id="IPR008949">
    <property type="entry name" value="Isoprenoid_synthase_dom_sf"/>
</dbReference>
<keyword evidence="1" id="KW-0479">Metal-binding</keyword>
<reference evidence="3" key="1">
    <citation type="submission" date="2023-05" db="EMBL/GenBank/DDBJ databases">
        <title>Genome and transcriptome analyses reveal genes involved in the formation of fine ridges on petal epidermal cells in Hibiscus trionum.</title>
        <authorList>
            <person name="Koshimizu S."/>
            <person name="Masuda S."/>
            <person name="Ishii T."/>
            <person name="Shirasu K."/>
            <person name="Hoshino A."/>
            <person name="Arita M."/>
        </authorList>
    </citation>
    <scope>NUCLEOTIDE SEQUENCE</scope>
    <source>
        <strain evidence="3">Hamamatsu line</strain>
    </source>
</reference>
<dbReference type="OrthoDB" id="1877784at2759"/>
<protein>
    <submittedName>
        <fullName evidence="3">Terpene Synthase 9</fullName>
    </submittedName>
</protein>
<dbReference type="PANTHER" id="PTHR31225:SF248">
    <property type="entry name" value="(+)-DELTA-CADINENE SYNTHASE"/>
    <property type="match status" value="1"/>
</dbReference>
<dbReference type="GO" id="GO:0016114">
    <property type="term" value="P:terpenoid biosynthetic process"/>
    <property type="evidence" value="ECO:0007669"/>
    <property type="project" value="InterPro"/>
</dbReference>
<dbReference type="Gene3D" id="1.10.600.10">
    <property type="entry name" value="Farnesyl Diphosphate Synthase"/>
    <property type="match status" value="1"/>
</dbReference>